<dbReference type="InterPro" id="IPR025484">
    <property type="entry name" value="DUF4376"/>
</dbReference>
<reference evidence="2 3" key="1">
    <citation type="submission" date="2009-02" db="EMBL/GenBank/DDBJ databases">
        <title>Sequencing of the draft genome and assembly of Lutiella nitroferrum 2002.</title>
        <authorList>
            <consortium name="US DOE Joint Genome Institute (JGI-PGF)"/>
            <person name="Lucas S."/>
            <person name="Copeland A."/>
            <person name="Lapidus A."/>
            <person name="Glavina del Rio T."/>
            <person name="Tice H."/>
            <person name="Bruce D."/>
            <person name="Goodwin L."/>
            <person name="Pitluck S."/>
            <person name="Larimer F."/>
            <person name="Land M.L."/>
            <person name="Hauser L."/>
            <person name="Coates J.D."/>
        </authorList>
    </citation>
    <scope>NUCLEOTIDE SEQUENCE [LARGE SCALE GENOMIC DNA]</scope>
    <source>
        <strain evidence="2 3">2002</strain>
    </source>
</reference>
<evidence type="ECO:0000313" key="3">
    <source>
        <dbReference type="Proteomes" id="UP000003165"/>
    </source>
</evidence>
<dbReference type="Proteomes" id="UP000003165">
    <property type="component" value="Unassembled WGS sequence"/>
</dbReference>
<name>B9Z2Z0_9NEIS</name>
<organism evidence="2 3">
    <name type="scientific">Pseudogulbenkiania ferrooxidans 2002</name>
    <dbReference type="NCBI Taxonomy" id="279714"/>
    <lineage>
        <taxon>Bacteria</taxon>
        <taxon>Pseudomonadati</taxon>
        <taxon>Pseudomonadota</taxon>
        <taxon>Betaproteobacteria</taxon>
        <taxon>Neisseriales</taxon>
        <taxon>Chromobacteriaceae</taxon>
        <taxon>Pseudogulbenkiania</taxon>
    </lineage>
</organism>
<comment type="caution">
    <text evidence="2">The sequence shown here is derived from an EMBL/GenBank/DDBJ whole genome shotgun (WGS) entry which is preliminary data.</text>
</comment>
<sequence>MFVYNYHHDTGECIGKVPANESPREPGEYLVPAFATPAAPPPTSARECVCYLDAGGGVPASHTDGSWQVQPDWRGLPLWDTATGQPVTILRPGVAPDEIGATDIERADPATVWDGTSWVPDPMLIEQQLTYRRTELLDAINAERNRLEAAGFPYLGKVLDSTPRSVQRITAAALAAQAALAAGQTFTLDWTCADNSTLTLDAVGVIGMPVALAQHAAALHTHARTLKAEAEAAVDQAGLDAIDVQAGWPGGMVA</sequence>
<accession>B9Z2Z0</accession>
<dbReference type="Pfam" id="PF14301">
    <property type="entry name" value="DUF4376"/>
    <property type="match status" value="1"/>
</dbReference>
<keyword evidence="3" id="KW-1185">Reference proteome</keyword>
<proteinExistence type="predicted"/>
<dbReference type="RefSeq" id="WP_008953723.1">
    <property type="nucleotide sequence ID" value="NZ_ACIS01000004.1"/>
</dbReference>
<protein>
    <submittedName>
        <fullName evidence="2">Putative tail fiber assembly-like protein</fullName>
    </submittedName>
</protein>
<dbReference type="AlphaFoldDB" id="B9Z2Z0"/>
<evidence type="ECO:0000313" key="2">
    <source>
        <dbReference type="EMBL" id="EEG08943.1"/>
    </source>
</evidence>
<dbReference type="eggNOG" id="ENOG5030IH9">
    <property type="taxonomic scope" value="Bacteria"/>
</dbReference>
<feature type="domain" description="DUF4376" evidence="1">
    <location>
        <begin position="133"/>
        <end position="241"/>
    </location>
</feature>
<gene>
    <name evidence="2" type="ORF">FuraDRAFT_1703</name>
</gene>
<evidence type="ECO:0000259" key="1">
    <source>
        <dbReference type="Pfam" id="PF14301"/>
    </source>
</evidence>
<dbReference type="EMBL" id="ACIS01000004">
    <property type="protein sequence ID" value="EEG08943.1"/>
    <property type="molecule type" value="Genomic_DNA"/>
</dbReference>